<evidence type="ECO:0000256" key="1">
    <source>
        <dbReference type="SAM" id="Phobius"/>
    </source>
</evidence>
<reference evidence="2 3" key="1">
    <citation type="journal article" date="2014" name="Genome Announc.">
        <title>Genome Sequence of Afipia felis Strain 76713, Isolated in Hospital Water Using an Amoeba Co-Culture Procedure.</title>
        <authorList>
            <person name="Benamar S."/>
            <person name="La Scola B."/>
            <person name="Croce O."/>
        </authorList>
    </citation>
    <scope>NUCLEOTIDE SEQUENCE [LARGE SCALE GENOMIC DNA]</scope>
    <source>
        <strain evidence="2 3">76713</strain>
    </source>
</reference>
<feature type="transmembrane region" description="Helical" evidence="1">
    <location>
        <begin position="51"/>
        <end position="75"/>
    </location>
</feature>
<comment type="caution">
    <text evidence="2">The sequence shown here is derived from an EMBL/GenBank/DDBJ whole genome shotgun (WGS) entry which is preliminary data.</text>
</comment>
<accession>A0A090MM97</accession>
<evidence type="ECO:0000313" key="3">
    <source>
        <dbReference type="Proteomes" id="UP000035762"/>
    </source>
</evidence>
<dbReference type="AlphaFoldDB" id="A0A090MM97"/>
<keyword evidence="3" id="KW-1185">Reference proteome</keyword>
<keyword evidence="1" id="KW-0472">Membrane</keyword>
<proteinExistence type="predicted"/>
<dbReference type="EMBL" id="CCAZ020000001">
    <property type="protein sequence ID" value="CEG06804.1"/>
    <property type="molecule type" value="Genomic_DNA"/>
</dbReference>
<sequence length="139" mass="14579">MLDKFIDDLKESAGTAMRLTSLAAAVAVCLFITTGFLCGAAFVAVLDKYGPVYACLAGAAVFFVCAAMAAICYALRKRAIRQRRVEAAKSTLQTALGDPLVIATALQAVRIIGVKRMIPLLAIGGIALGLMSKRPSAKE</sequence>
<dbReference type="Proteomes" id="UP000035762">
    <property type="component" value="Unassembled WGS sequence"/>
</dbReference>
<protein>
    <submittedName>
        <fullName evidence="2">Uncharacterized protein</fullName>
    </submittedName>
</protein>
<organism evidence="2 3">
    <name type="scientific">Afipia felis</name>
    <name type="common">Cat scratch disease bacillus</name>
    <dbReference type="NCBI Taxonomy" id="1035"/>
    <lineage>
        <taxon>Bacteria</taxon>
        <taxon>Pseudomonadati</taxon>
        <taxon>Pseudomonadota</taxon>
        <taxon>Alphaproteobacteria</taxon>
        <taxon>Hyphomicrobiales</taxon>
        <taxon>Nitrobacteraceae</taxon>
        <taxon>Afipia</taxon>
    </lineage>
</organism>
<feature type="transmembrane region" description="Helical" evidence="1">
    <location>
        <begin position="21"/>
        <end position="45"/>
    </location>
</feature>
<dbReference type="STRING" id="1035.BN961_00174"/>
<evidence type="ECO:0000313" key="2">
    <source>
        <dbReference type="EMBL" id="CEG06804.1"/>
    </source>
</evidence>
<dbReference type="OrthoDB" id="8241368at2"/>
<dbReference type="RefSeq" id="WP_009337590.1">
    <property type="nucleotide sequence ID" value="NZ_CCAZ020000001.1"/>
</dbReference>
<keyword evidence="1" id="KW-0812">Transmembrane</keyword>
<keyword evidence="1" id="KW-1133">Transmembrane helix</keyword>
<name>A0A090MM97_AFIFE</name>
<gene>
    <name evidence="2" type="ORF">BN961_00174</name>
</gene>